<feature type="transmembrane region" description="Helical" evidence="1">
    <location>
        <begin position="12"/>
        <end position="33"/>
    </location>
</feature>
<feature type="transmembrane region" description="Helical" evidence="1">
    <location>
        <begin position="177"/>
        <end position="198"/>
    </location>
</feature>
<feature type="transmembrane region" description="Helical" evidence="1">
    <location>
        <begin position="389"/>
        <end position="413"/>
    </location>
</feature>
<feature type="transmembrane region" description="Helical" evidence="1">
    <location>
        <begin position="135"/>
        <end position="157"/>
    </location>
</feature>
<feature type="transmembrane region" description="Helical" evidence="1">
    <location>
        <begin position="226"/>
        <end position="243"/>
    </location>
</feature>
<feature type="transmembrane region" description="Helical" evidence="1">
    <location>
        <begin position="425"/>
        <end position="441"/>
    </location>
</feature>
<feature type="transmembrane region" description="Helical" evidence="1">
    <location>
        <begin position="205"/>
        <end position="220"/>
    </location>
</feature>
<comment type="caution">
    <text evidence="2">The sequence shown here is derived from an EMBL/GenBank/DDBJ whole genome shotgun (WGS) entry which is preliminary data.</text>
</comment>
<evidence type="ECO:0000313" key="3">
    <source>
        <dbReference type="Proteomes" id="UP001474120"/>
    </source>
</evidence>
<organism evidence="2 3">
    <name type="scientific">Lutimonas vermicola</name>
    <dbReference type="NCBI Taxonomy" id="414288"/>
    <lineage>
        <taxon>Bacteria</taxon>
        <taxon>Pseudomonadati</taxon>
        <taxon>Bacteroidota</taxon>
        <taxon>Flavobacteriia</taxon>
        <taxon>Flavobacteriales</taxon>
        <taxon>Flavobacteriaceae</taxon>
        <taxon>Lutimonas</taxon>
    </lineage>
</organism>
<keyword evidence="1" id="KW-0472">Membrane</keyword>
<keyword evidence="3" id="KW-1185">Reference proteome</keyword>
<keyword evidence="1" id="KW-1133">Transmembrane helix</keyword>
<evidence type="ECO:0000256" key="1">
    <source>
        <dbReference type="SAM" id="Phobius"/>
    </source>
</evidence>
<name>A0ABU9L1L3_9FLAO</name>
<evidence type="ECO:0000313" key="2">
    <source>
        <dbReference type="EMBL" id="MEL4455487.1"/>
    </source>
</evidence>
<proteinExistence type="predicted"/>
<feature type="transmembrane region" description="Helical" evidence="1">
    <location>
        <begin position="112"/>
        <end position="128"/>
    </location>
</feature>
<evidence type="ECO:0008006" key="4">
    <source>
        <dbReference type="Google" id="ProtNLM"/>
    </source>
</evidence>
<accession>A0ABU9L1L3</accession>
<gene>
    <name evidence="2" type="ORF">AABB81_06230</name>
</gene>
<sequence length="451" mass="52146">MKKLGNYSKIVDHLFWISFLVFTNPGGILFALGEDSGDGGINVTDLIMIVLMACYVAIKKNSEENNDQSFIGLRNALIIFCIYYLVVFGFFVPTLKNNLNYSLVKSFVKMRHGVINIVLFIMVYEFYLRSYKLFLKYFISLSIFVIILFLVTNMMGLDILPVKVMDRSFVDTQRLLMVNYGLMPLLITMGAVGMTFKFRIKYQKLIYIGFILMFICWLLSIIRRNIFGTFIIIALSLMFYNYLRHKSIISLSRVIGLMVYALLIVGIIQLTFPKYLEAGIVAGQETLYVIQHGETSAGKKDARMGLGKDFMQELIIENTMFGTGFDNRWRTSEGDKAGFEASDYPFLAAIAMSGIFGLVFFIPIYYILIKTMILDVKYLRNHQFDANSLETFMLILFLVYYLYDLLQYMNWFLPLSLFSHSGHKSWYVFLAMYLGARKVFYTKEINNVLIK</sequence>
<reference evidence="2 3" key="1">
    <citation type="submission" date="2024-04" db="EMBL/GenBank/DDBJ databases">
        <title>whole genome sequencing of Lutimonas vermicola strain IMCC1616.</title>
        <authorList>
            <person name="Bae S.S."/>
        </authorList>
    </citation>
    <scope>NUCLEOTIDE SEQUENCE [LARGE SCALE GENOMIC DNA]</scope>
    <source>
        <strain evidence="2 3">IMCC1616</strain>
    </source>
</reference>
<feature type="transmembrane region" description="Helical" evidence="1">
    <location>
        <begin position="70"/>
        <end position="92"/>
    </location>
</feature>
<dbReference type="Proteomes" id="UP001474120">
    <property type="component" value="Unassembled WGS sequence"/>
</dbReference>
<dbReference type="RefSeq" id="WP_342159322.1">
    <property type="nucleotide sequence ID" value="NZ_JBCDNA010000001.1"/>
</dbReference>
<feature type="transmembrane region" description="Helical" evidence="1">
    <location>
        <begin position="39"/>
        <end position="58"/>
    </location>
</feature>
<dbReference type="EMBL" id="JBCDNA010000001">
    <property type="protein sequence ID" value="MEL4455487.1"/>
    <property type="molecule type" value="Genomic_DNA"/>
</dbReference>
<feature type="transmembrane region" description="Helical" evidence="1">
    <location>
        <begin position="346"/>
        <end position="368"/>
    </location>
</feature>
<feature type="transmembrane region" description="Helical" evidence="1">
    <location>
        <begin position="255"/>
        <end position="272"/>
    </location>
</feature>
<keyword evidence="1" id="KW-0812">Transmembrane</keyword>
<protein>
    <recommendedName>
        <fullName evidence="4">O-antigen ligase domain-containing protein</fullName>
    </recommendedName>
</protein>